<dbReference type="InterPro" id="IPR022313">
    <property type="entry name" value="Phe/His_NH3-lyase_AS"/>
</dbReference>
<dbReference type="Proteomes" id="UP000509458">
    <property type="component" value="Chromosome"/>
</dbReference>
<keyword evidence="6" id="KW-0963">Cytoplasm</keyword>
<dbReference type="GO" id="GO:0019557">
    <property type="term" value="P:L-histidine catabolic process to glutamate and formate"/>
    <property type="evidence" value="ECO:0007669"/>
    <property type="project" value="UniProtKB-UniPathway"/>
</dbReference>
<evidence type="ECO:0000256" key="2">
    <source>
        <dbReference type="ARBA" id="ARBA00012994"/>
    </source>
</evidence>
<dbReference type="NCBIfam" id="TIGR01225">
    <property type="entry name" value="hutH"/>
    <property type="match status" value="1"/>
</dbReference>
<dbReference type="InterPro" id="IPR008948">
    <property type="entry name" value="L-Aspartase-like"/>
</dbReference>
<evidence type="ECO:0000256" key="8">
    <source>
        <dbReference type="RuleBase" id="RU004479"/>
    </source>
</evidence>
<dbReference type="RefSeq" id="WP_179982501.1">
    <property type="nucleotide sequence ID" value="NZ_LR812090.1"/>
</dbReference>
<dbReference type="EC" id="4.3.1.3" evidence="2 6"/>
<reference evidence="10 11" key="1">
    <citation type="submission" date="2020-06" db="EMBL/GenBank/DDBJ databases">
        <authorList>
            <person name="Duchaud E."/>
        </authorList>
    </citation>
    <scope>NUCLEOTIDE SEQUENCE [LARGE SCALE GENOMIC DNA]</scope>
    <source>
        <strain evidence="10">Alteromonas fortis</strain>
    </source>
</reference>
<dbReference type="AlphaFoldDB" id="A0A6T9XY94"/>
<gene>
    <name evidence="6 10" type="primary">hutH</name>
    <name evidence="10" type="ORF">ALFOR1_20319</name>
</gene>
<keyword evidence="3 6" id="KW-0369">Histidine metabolism</keyword>
<evidence type="ECO:0000256" key="5">
    <source>
        <dbReference type="ARBA" id="ARBA00049269"/>
    </source>
</evidence>
<comment type="subcellular location">
    <subcellularLocation>
        <location evidence="6 9">Cytoplasm</location>
    </subcellularLocation>
</comment>
<dbReference type="HAMAP" id="MF_00229">
    <property type="entry name" value="His_ammonia_lyase"/>
    <property type="match status" value="1"/>
</dbReference>
<dbReference type="Gene3D" id="1.20.200.10">
    <property type="entry name" value="Fumarase/aspartase (Central domain)"/>
    <property type="match status" value="1"/>
</dbReference>
<dbReference type="GO" id="GO:0005737">
    <property type="term" value="C:cytoplasm"/>
    <property type="evidence" value="ECO:0007669"/>
    <property type="project" value="UniProtKB-SubCell"/>
</dbReference>
<dbReference type="SUPFAM" id="SSF48557">
    <property type="entry name" value="L-aspartase-like"/>
    <property type="match status" value="1"/>
</dbReference>
<dbReference type="PROSITE" id="PS00488">
    <property type="entry name" value="PAL_HISTIDASE"/>
    <property type="match status" value="1"/>
</dbReference>
<evidence type="ECO:0000313" key="10">
    <source>
        <dbReference type="EMBL" id="CAB9492869.1"/>
    </source>
</evidence>
<evidence type="ECO:0000256" key="3">
    <source>
        <dbReference type="ARBA" id="ARBA00022808"/>
    </source>
</evidence>
<dbReference type="UniPathway" id="UPA00379">
    <property type="reaction ID" value="UER00549"/>
</dbReference>
<dbReference type="InterPro" id="IPR001106">
    <property type="entry name" value="Aromatic_Lyase"/>
</dbReference>
<evidence type="ECO:0000313" key="11">
    <source>
        <dbReference type="Proteomes" id="UP000509458"/>
    </source>
</evidence>
<dbReference type="CDD" id="cd00332">
    <property type="entry name" value="PAL-HAL"/>
    <property type="match status" value="1"/>
</dbReference>
<dbReference type="InterPro" id="IPR024083">
    <property type="entry name" value="Fumarase/histidase_N"/>
</dbReference>
<organism evidence="10 11">
    <name type="scientific">Alteromonas macleodii</name>
    <name type="common">Pseudoalteromonas macleodii</name>
    <dbReference type="NCBI Taxonomy" id="28108"/>
    <lineage>
        <taxon>Bacteria</taxon>
        <taxon>Pseudomonadati</taxon>
        <taxon>Pseudomonadota</taxon>
        <taxon>Gammaproteobacteria</taxon>
        <taxon>Alteromonadales</taxon>
        <taxon>Alteromonadaceae</taxon>
        <taxon>Alteromonas/Salinimonas group</taxon>
        <taxon>Alteromonas</taxon>
    </lineage>
</organism>
<evidence type="ECO:0000256" key="9">
    <source>
        <dbReference type="RuleBase" id="RU004480"/>
    </source>
</evidence>
<dbReference type="FunFam" id="1.20.200.10:FF:000003">
    <property type="entry name" value="Histidine ammonia-lyase"/>
    <property type="match status" value="1"/>
</dbReference>
<protein>
    <recommendedName>
        <fullName evidence="2 6">Histidine ammonia-lyase</fullName>
        <shortName evidence="6">Histidase</shortName>
        <ecNumber evidence="2 6">4.3.1.3</ecNumber>
    </recommendedName>
</protein>
<proteinExistence type="inferred from homology"/>
<accession>A0A6T9XY94</accession>
<dbReference type="NCBIfam" id="NF006871">
    <property type="entry name" value="PRK09367.1"/>
    <property type="match status" value="1"/>
</dbReference>
<feature type="cross-link" description="5-imidazolinone (Ala-Gly)" evidence="6">
    <location>
        <begin position="155"/>
        <end position="157"/>
    </location>
</feature>
<evidence type="ECO:0000256" key="6">
    <source>
        <dbReference type="HAMAP-Rule" id="MF_00229"/>
    </source>
</evidence>
<feature type="modified residue" description="2,3-didehydroalanine (Ser)" evidence="6">
    <location>
        <position position="156"/>
    </location>
</feature>
<keyword evidence="4 6" id="KW-0456">Lyase</keyword>
<dbReference type="Pfam" id="PF00221">
    <property type="entry name" value="Lyase_aromatic"/>
    <property type="match status" value="1"/>
</dbReference>
<evidence type="ECO:0000256" key="7">
    <source>
        <dbReference type="RuleBase" id="RU003954"/>
    </source>
</evidence>
<comment type="PTM">
    <text evidence="6">Contains an active site 4-methylidene-imidazol-5-one (MIO), which is formed autocatalytically by cyclization and dehydration of residues Ala-Ser-Gly.</text>
</comment>
<comment type="similarity">
    <text evidence="6 7">Belongs to the PAL/histidase family.</text>
</comment>
<evidence type="ECO:0000256" key="4">
    <source>
        <dbReference type="ARBA" id="ARBA00023239"/>
    </source>
</evidence>
<dbReference type="PANTHER" id="PTHR10362">
    <property type="entry name" value="HISTIDINE AMMONIA-LYASE"/>
    <property type="match status" value="1"/>
</dbReference>
<sequence length="530" mass="57247">MSQTSFFTKQDGVQKLTLVPGTLTLEQLREVHRNHIHLSLVESAIPAINAAEQVVLNVIEENRTVYGINTGFGLLANTRIDADELELLQRSIVLSHAAGTGDFMQEDTVRLLMLLKINSLARGFSGIRLSVIEALITLFNAQVYPAIPEKGSVGASGDLAPLAHMSVVLLGEGEAFYKGERISAAKALEIAGMRPIALAPKEGLALLNGTQASTAFALQGLFYTENALHSAIGIGALTVEAALGSRVPFDPRIHEVRGHKSQCDVATAFRALLDTSEIGNSHQRCEKVQDPYSLRCQPQVMGACLQQMRYAQDILVTEANGVSDNPLVFVESSDGSNVSEATAGDILSGGNFHAETVAMAADMLAIALSEIGALSERRMSLMIDTHLSGLPPFLVENGGVNSGFMIAQVTCAALASENKTLAHPASIDSLPTSANQEDHVSMATFAARRLRDIFDNVAGILAIEWLAACQGLDFRKPLTTSEKLQELMQLLRKQVPFYDKDRYFAPDIEKAKQLIKHYALMDKIQLNLLG</sequence>
<comment type="catalytic activity">
    <reaction evidence="5 6 8">
        <text>L-histidine = trans-urocanate + NH4(+)</text>
        <dbReference type="Rhea" id="RHEA:21232"/>
        <dbReference type="ChEBI" id="CHEBI:17771"/>
        <dbReference type="ChEBI" id="CHEBI:28938"/>
        <dbReference type="ChEBI" id="CHEBI:57595"/>
        <dbReference type="EC" id="4.3.1.3"/>
    </reaction>
</comment>
<evidence type="ECO:0000256" key="1">
    <source>
        <dbReference type="ARBA" id="ARBA00005113"/>
    </source>
</evidence>
<dbReference type="InterPro" id="IPR005921">
    <property type="entry name" value="HutH"/>
</dbReference>
<dbReference type="EMBL" id="LR812090">
    <property type="protein sequence ID" value="CAB9492869.1"/>
    <property type="molecule type" value="Genomic_DNA"/>
</dbReference>
<name>A0A6T9XY94_ALTMA</name>
<dbReference type="GO" id="GO:0004397">
    <property type="term" value="F:histidine ammonia-lyase activity"/>
    <property type="evidence" value="ECO:0007669"/>
    <property type="project" value="UniProtKB-UniRule"/>
</dbReference>
<comment type="pathway">
    <text evidence="1 6 8">Amino-acid degradation; L-histidine degradation into L-glutamate; N-formimidoyl-L-glutamate from L-histidine: step 1/3.</text>
</comment>
<dbReference type="Gene3D" id="1.10.275.10">
    <property type="entry name" value="Fumarase/aspartase (N-terminal domain)"/>
    <property type="match status" value="1"/>
</dbReference>
<dbReference type="GO" id="GO:0019556">
    <property type="term" value="P:L-histidine catabolic process to glutamate and formamide"/>
    <property type="evidence" value="ECO:0007669"/>
    <property type="project" value="UniProtKB-UniPathway"/>
</dbReference>
<dbReference type="FunFam" id="1.10.275.10:FF:000005">
    <property type="entry name" value="Histidine ammonia-lyase"/>
    <property type="match status" value="1"/>
</dbReference>